<dbReference type="InterPro" id="IPR058257">
    <property type="entry name" value="CorA-like_dom"/>
</dbReference>
<evidence type="ECO:0000313" key="4">
    <source>
        <dbReference type="EMBL" id="KAK6338058.1"/>
    </source>
</evidence>
<name>A0AAV9UD97_9PEZI</name>
<feature type="transmembrane region" description="Helical" evidence="2">
    <location>
        <begin position="460"/>
        <end position="481"/>
    </location>
</feature>
<evidence type="ECO:0000256" key="1">
    <source>
        <dbReference type="SAM" id="MobiDB-lite"/>
    </source>
</evidence>
<organism evidence="4 5">
    <name type="scientific">Orbilia brochopaga</name>
    <dbReference type="NCBI Taxonomy" id="3140254"/>
    <lineage>
        <taxon>Eukaryota</taxon>
        <taxon>Fungi</taxon>
        <taxon>Dikarya</taxon>
        <taxon>Ascomycota</taxon>
        <taxon>Pezizomycotina</taxon>
        <taxon>Orbiliomycetes</taxon>
        <taxon>Orbiliales</taxon>
        <taxon>Orbiliaceae</taxon>
        <taxon>Orbilia</taxon>
    </lineage>
</organism>
<proteinExistence type="predicted"/>
<keyword evidence="2" id="KW-0812">Transmembrane</keyword>
<gene>
    <name evidence="4" type="ORF">TWF696_001530</name>
</gene>
<keyword evidence="2" id="KW-1133">Transmembrane helix</keyword>
<accession>A0AAV9UD97</accession>
<feature type="domain" description="CorA-like transporter" evidence="3">
    <location>
        <begin position="9"/>
        <end position="260"/>
    </location>
</feature>
<dbReference type="AlphaFoldDB" id="A0AAV9UD97"/>
<feature type="transmembrane region" description="Helical" evidence="2">
    <location>
        <begin position="415"/>
        <end position="440"/>
    </location>
</feature>
<dbReference type="Proteomes" id="UP001375240">
    <property type="component" value="Unassembled WGS sequence"/>
</dbReference>
<comment type="caution">
    <text evidence="4">The sequence shown here is derived from an EMBL/GenBank/DDBJ whole genome shotgun (WGS) entry which is preliminary data.</text>
</comment>
<protein>
    <recommendedName>
        <fullName evidence="3">CorA-like transporter domain-containing protein</fullName>
    </recommendedName>
</protein>
<dbReference type="Pfam" id="PF26616">
    <property type="entry name" value="CorA-like"/>
    <property type="match status" value="1"/>
</dbReference>
<dbReference type="Gene3D" id="1.20.58.340">
    <property type="entry name" value="Magnesium transport protein CorA, transmembrane region"/>
    <property type="match status" value="1"/>
</dbReference>
<evidence type="ECO:0000313" key="5">
    <source>
        <dbReference type="Proteomes" id="UP001375240"/>
    </source>
</evidence>
<keyword evidence="2" id="KW-0472">Membrane</keyword>
<sequence>MESAFGDGWENYPTRSAENVPLGCDTEQVRRDIEEPREQKRLFSNQDDFHLWFANSLSTESHAESSRGRDCVEKHKIENTGILSELWLSEEKSHGTAFYMIPQKHSWAKLNATASTFRRVLTYHRVFPPFFRIVHSYGYRCKEDNETYDAFSRNISADSQDYEICYNLRYFERNGRDSGNGWSLRQTGVYHKYNYTKGKSVWIFLRPSERMTEMLEDTLRYDCAKSSIDTKAVLIYHASFISSALRCWKDYLSCLEAKLLHAEEIAGFSDVDKKNVDDYPLQFSTCQELEQLRCKLLRVECLLESIVNIINGLKVHNERLICKTPTDPSDNERLVSALDGYLSEITYHKSRVCSLLQRCTGTVRLLSSILEHRNLQLVREATESSQQTLLAMKRLAYEQERENKISQKSAVTGKALTVMATLYLPVSLIASIFSSNLVGVQDDSESGSIAGSYFVIAPDFWKFVVVVIPLTVATFIMVFSMERFMLWTEQRERKASLREKELDSNSMV</sequence>
<evidence type="ECO:0000259" key="3">
    <source>
        <dbReference type="Pfam" id="PF26616"/>
    </source>
</evidence>
<dbReference type="EMBL" id="JAVHNQ010000010">
    <property type="protein sequence ID" value="KAK6338058.1"/>
    <property type="molecule type" value="Genomic_DNA"/>
</dbReference>
<feature type="region of interest" description="Disordered" evidence="1">
    <location>
        <begin position="1"/>
        <end position="20"/>
    </location>
</feature>
<evidence type="ECO:0000256" key="2">
    <source>
        <dbReference type="SAM" id="Phobius"/>
    </source>
</evidence>
<keyword evidence="5" id="KW-1185">Reference proteome</keyword>
<reference evidence="4 5" key="1">
    <citation type="submission" date="2019-10" db="EMBL/GenBank/DDBJ databases">
        <authorList>
            <person name="Palmer J.M."/>
        </authorList>
    </citation>
    <scope>NUCLEOTIDE SEQUENCE [LARGE SCALE GENOMIC DNA]</scope>
    <source>
        <strain evidence="4 5">TWF696</strain>
    </source>
</reference>